<dbReference type="EMBL" id="CP001672">
    <property type="protein sequence ID" value="ACT47984.1"/>
    <property type="molecule type" value="Genomic_DNA"/>
</dbReference>
<reference evidence="2 3" key="2">
    <citation type="journal article" date="2011" name="J. Bacteriol.">
        <title>Genomes of three methylotrophs from a single niche uncover genetic and metabolic divergence of Methylophilaceae.</title>
        <authorList>
            <person name="Lapidus A."/>
            <person name="Clum A."/>
            <person name="Labutti K."/>
            <person name="Kaluzhnaya M.G."/>
            <person name="Lim S."/>
            <person name="Beck D.A."/>
            <person name="Glavina Del Rio T."/>
            <person name="Nolan M."/>
            <person name="Mavromatis K."/>
            <person name="Huntemann M."/>
            <person name="Lucas S."/>
            <person name="Lidstrom M.E."/>
            <person name="Ivanova N."/>
            <person name="Chistoserdova L."/>
        </authorList>
    </citation>
    <scope>NUCLEOTIDE SEQUENCE [LARGE SCALE GENOMIC DNA]</scope>
    <source>
        <strain evidence="3">JLW8 / ATCC BAA-1282 / DSM 17540</strain>
    </source>
</reference>
<reference evidence="3" key="1">
    <citation type="submission" date="2009-07" db="EMBL/GenBank/DDBJ databases">
        <title>Complete sequence of Methylotenera mobilis JLW8.</title>
        <authorList>
            <consortium name="US DOE Joint Genome Institute"/>
            <person name="Lucas S."/>
            <person name="Copeland A."/>
            <person name="Lapidus A."/>
            <person name="Glavina del Rio T."/>
            <person name="Tice H."/>
            <person name="Bruce D."/>
            <person name="Goodwin L."/>
            <person name="Pitluck S."/>
            <person name="LaButti K.M."/>
            <person name="Clum A."/>
            <person name="Larimer F."/>
            <person name="Land M."/>
            <person name="Hauser L."/>
            <person name="Kyrpides N."/>
            <person name="Mikhailova N."/>
            <person name="Kayluzhnaya M."/>
            <person name="Chistoserdova L."/>
        </authorList>
    </citation>
    <scope>NUCLEOTIDE SEQUENCE [LARGE SCALE GENOMIC DNA]</scope>
    <source>
        <strain evidence="3">JLW8 / ATCC BAA-1282 / DSM 17540</strain>
    </source>
</reference>
<keyword evidence="1" id="KW-1133">Transmembrane helix</keyword>
<keyword evidence="1 2" id="KW-0812">Transmembrane</keyword>
<dbReference type="AlphaFoldDB" id="C6WVN5"/>
<dbReference type="STRING" id="583345.Mmol_1076"/>
<dbReference type="InterPro" id="IPR014717">
    <property type="entry name" value="Transl_elong_EF1B/ribsomal_bS6"/>
</dbReference>
<proteinExistence type="predicted"/>
<dbReference type="Proteomes" id="UP000002742">
    <property type="component" value="Chromosome"/>
</dbReference>
<sequence length="185" mass="21268">MVNTRFFSRELLQYKLRQLGWPGWLGLSLLLVSLLLMVMVVRPQESRIKTLTAHILELKTNPNINKLRIKTDTQFDIEQKFYALLPQKNEANNKITEILHAATSVGIVTNKVEYSSQSLSATLIKYQISLPVQGSYVQIRQFINVVLNNLPTVALNDISMKRENVGSDLIEANIKFTIYLRKRHE</sequence>
<dbReference type="HOGENOM" id="CLU_115745_0_0_4"/>
<protein>
    <submittedName>
        <fullName evidence="2">Putative transmembrane protein</fullName>
    </submittedName>
</protein>
<keyword evidence="1" id="KW-0472">Membrane</keyword>
<dbReference type="GO" id="GO:0043683">
    <property type="term" value="P:type IV pilus assembly"/>
    <property type="evidence" value="ECO:0007669"/>
    <property type="project" value="InterPro"/>
</dbReference>
<evidence type="ECO:0000313" key="3">
    <source>
        <dbReference type="Proteomes" id="UP000002742"/>
    </source>
</evidence>
<evidence type="ECO:0000256" key="1">
    <source>
        <dbReference type="SAM" id="Phobius"/>
    </source>
</evidence>
<dbReference type="OrthoDB" id="9096701at2"/>
<dbReference type="KEGG" id="mmb:Mmol_1076"/>
<dbReference type="eggNOG" id="COG3167">
    <property type="taxonomic scope" value="Bacteria"/>
</dbReference>
<feature type="transmembrane region" description="Helical" evidence="1">
    <location>
        <begin position="20"/>
        <end position="41"/>
    </location>
</feature>
<accession>C6WVN5</accession>
<evidence type="ECO:0000313" key="2">
    <source>
        <dbReference type="EMBL" id="ACT47984.1"/>
    </source>
</evidence>
<dbReference type="Pfam" id="PF04350">
    <property type="entry name" value="PilO"/>
    <property type="match status" value="1"/>
</dbReference>
<dbReference type="GO" id="GO:0043107">
    <property type="term" value="P:type IV pilus-dependent motility"/>
    <property type="evidence" value="ECO:0007669"/>
    <property type="project" value="InterPro"/>
</dbReference>
<organism evidence="2 3">
    <name type="scientific">Methylotenera mobilis (strain JLW8 / ATCC BAA-1282 / DSM 17540)</name>
    <dbReference type="NCBI Taxonomy" id="583345"/>
    <lineage>
        <taxon>Bacteria</taxon>
        <taxon>Pseudomonadati</taxon>
        <taxon>Pseudomonadota</taxon>
        <taxon>Betaproteobacteria</taxon>
        <taxon>Nitrosomonadales</taxon>
        <taxon>Methylophilaceae</taxon>
        <taxon>Methylotenera</taxon>
    </lineage>
</organism>
<keyword evidence="3" id="KW-1185">Reference proteome</keyword>
<dbReference type="Gene3D" id="3.30.70.60">
    <property type="match status" value="1"/>
</dbReference>
<gene>
    <name evidence="2" type="ordered locus">Mmol_1076</name>
</gene>
<dbReference type="InterPro" id="IPR007445">
    <property type="entry name" value="PilO"/>
</dbReference>
<name>C6WVN5_METML</name>
<dbReference type="RefSeq" id="WP_015832019.1">
    <property type="nucleotide sequence ID" value="NC_012968.1"/>
</dbReference>